<accession>A0A923NBQ4</accession>
<evidence type="ECO:0000313" key="1">
    <source>
        <dbReference type="EMBL" id="MBC5993995.1"/>
    </source>
</evidence>
<evidence type="ECO:0008006" key="3">
    <source>
        <dbReference type="Google" id="ProtNLM"/>
    </source>
</evidence>
<dbReference type="Proteomes" id="UP000603640">
    <property type="component" value="Unassembled WGS sequence"/>
</dbReference>
<dbReference type="EMBL" id="JACRVF010000004">
    <property type="protein sequence ID" value="MBC5993995.1"/>
    <property type="molecule type" value="Genomic_DNA"/>
</dbReference>
<keyword evidence="2" id="KW-1185">Reference proteome</keyword>
<dbReference type="RefSeq" id="WP_187068019.1">
    <property type="nucleotide sequence ID" value="NZ_JACRVF010000004.1"/>
</dbReference>
<evidence type="ECO:0000313" key="2">
    <source>
        <dbReference type="Proteomes" id="UP000603640"/>
    </source>
</evidence>
<dbReference type="PROSITE" id="PS51257">
    <property type="entry name" value="PROKAR_LIPOPROTEIN"/>
    <property type="match status" value="1"/>
</dbReference>
<reference evidence="1" key="1">
    <citation type="submission" date="2020-08" db="EMBL/GenBank/DDBJ databases">
        <title>Pontibacter sp. SD6 16S ribosomal RNA gene Genome sequencing and assembly.</title>
        <authorList>
            <person name="Kang M."/>
        </authorList>
    </citation>
    <scope>NUCLEOTIDE SEQUENCE</scope>
    <source>
        <strain evidence="1">SD6</strain>
    </source>
</reference>
<gene>
    <name evidence="1" type="ORF">H8S84_14195</name>
</gene>
<proteinExistence type="predicted"/>
<comment type="caution">
    <text evidence="1">The sequence shown here is derived from an EMBL/GenBank/DDBJ whole genome shotgun (WGS) entry which is preliminary data.</text>
</comment>
<sequence>MKYQFPFKTSALLLAGLSFFTSCETEEVNRASANVAVQATASPLTATESQQGRIVITDFRINMKEVEFEFDKTDPRSTTEVAIKDVKLKGPFEFDLLGPSGSLSALAATVELPNAVYEEIGFKTHKGTSGIMLDRAVLMTGTIDGVPFEFWHDMDEEFDVDFTDANQDFVVDGQDRALIIDYKIGSLVGAASGVDLTTAMDGNGDGRIEIHSKDPDGNQNLAKALRDSLRNAIKLIDDK</sequence>
<protein>
    <recommendedName>
        <fullName evidence="3">Lipoprotein</fullName>
    </recommendedName>
</protein>
<name>A0A923NBQ4_9BACT</name>
<organism evidence="1 2">
    <name type="scientific">Pontibacter cellulosilyticus</name>
    <dbReference type="NCBI Taxonomy" id="1720253"/>
    <lineage>
        <taxon>Bacteria</taxon>
        <taxon>Pseudomonadati</taxon>
        <taxon>Bacteroidota</taxon>
        <taxon>Cytophagia</taxon>
        <taxon>Cytophagales</taxon>
        <taxon>Hymenobacteraceae</taxon>
        <taxon>Pontibacter</taxon>
    </lineage>
</organism>
<dbReference type="AlphaFoldDB" id="A0A923NBQ4"/>